<dbReference type="EMBL" id="CAJOBI010269016">
    <property type="protein sequence ID" value="CAF5134394.1"/>
    <property type="molecule type" value="Genomic_DNA"/>
</dbReference>
<organism evidence="4 5">
    <name type="scientific">Rotaria magnacalcarata</name>
    <dbReference type="NCBI Taxonomy" id="392030"/>
    <lineage>
        <taxon>Eukaryota</taxon>
        <taxon>Metazoa</taxon>
        <taxon>Spiralia</taxon>
        <taxon>Gnathifera</taxon>
        <taxon>Rotifera</taxon>
        <taxon>Eurotatoria</taxon>
        <taxon>Bdelloidea</taxon>
        <taxon>Philodinida</taxon>
        <taxon>Philodinidae</taxon>
        <taxon>Rotaria</taxon>
    </lineage>
</organism>
<evidence type="ECO:0000256" key="1">
    <source>
        <dbReference type="SAM" id="MobiDB-lite"/>
    </source>
</evidence>
<accession>A0A8S3FUG7</accession>
<proteinExistence type="predicted"/>
<dbReference type="Proteomes" id="UP000681967">
    <property type="component" value="Unassembled WGS sequence"/>
</dbReference>
<name>A0A8S3FUG7_9BILA</name>
<dbReference type="EMBL" id="CAJOBH010198046">
    <property type="protein sequence ID" value="CAF4980322.1"/>
    <property type="molecule type" value="Genomic_DNA"/>
</dbReference>
<sequence>MNDTNSEILYPIGRRPGTYSET</sequence>
<evidence type="ECO:0000313" key="4">
    <source>
        <dbReference type="EMBL" id="CAF5140389.1"/>
    </source>
</evidence>
<evidence type="ECO:0000313" key="2">
    <source>
        <dbReference type="EMBL" id="CAF4980322.1"/>
    </source>
</evidence>
<dbReference type="EMBL" id="CAJOBI010273161">
    <property type="protein sequence ID" value="CAF5140389.1"/>
    <property type="molecule type" value="Genomic_DNA"/>
</dbReference>
<dbReference type="Proteomes" id="UP000676336">
    <property type="component" value="Unassembled WGS sequence"/>
</dbReference>
<gene>
    <name evidence="2" type="ORF">BYL167_LOCUS54863</name>
    <name evidence="3" type="ORF">SMN809_LOCUS63113</name>
    <name evidence="4" type="ORF">SMN809_LOCUS63379</name>
</gene>
<feature type="region of interest" description="Disordered" evidence="1">
    <location>
        <begin position="1"/>
        <end position="22"/>
    </location>
</feature>
<protein>
    <submittedName>
        <fullName evidence="4">Uncharacterized protein</fullName>
    </submittedName>
</protein>
<reference evidence="4" key="1">
    <citation type="submission" date="2021-02" db="EMBL/GenBank/DDBJ databases">
        <authorList>
            <person name="Nowell W R."/>
        </authorList>
    </citation>
    <scope>NUCLEOTIDE SEQUENCE</scope>
</reference>
<dbReference type="AlphaFoldDB" id="A0A8S3FUG7"/>
<evidence type="ECO:0000313" key="5">
    <source>
        <dbReference type="Proteomes" id="UP000676336"/>
    </source>
</evidence>
<feature type="non-terminal residue" evidence="4">
    <location>
        <position position="22"/>
    </location>
</feature>
<evidence type="ECO:0000313" key="3">
    <source>
        <dbReference type="EMBL" id="CAF5134394.1"/>
    </source>
</evidence>
<comment type="caution">
    <text evidence="4">The sequence shown here is derived from an EMBL/GenBank/DDBJ whole genome shotgun (WGS) entry which is preliminary data.</text>
</comment>